<reference evidence="1 2" key="1">
    <citation type="journal article" date="2018" name="Sci. Rep.">
        <title>Genomic signatures of local adaptation to the degree of environmental predictability in rotifers.</title>
        <authorList>
            <person name="Franch-Gras L."/>
            <person name="Hahn C."/>
            <person name="Garcia-Roger E.M."/>
            <person name="Carmona M.J."/>
            <person name="Serra M."/>
            <person name="Gomez A."/>
        </authorList>
    </citation>
    <scope>NUCLEOTIDE SEQUENCE [LARGE SCALE GENOMIC DNA]</scope>
    <source>
        <strain evidence="1">HYR1</strain>
    </source>
</reference>
<dbReference type="Proteomes" id="UP000276133">
    <property type="component" value="Unassembled WGS sequence"/>
</dbReference>
<sequence>MSVEDISYRTTVRSIRTLIIQQAFDGILELFLAIDEVEEQCGPTLTKARTMSLQTYTLTV</sequence>
<dbReference type="EMBL" id="REGN01000564">
    <property type="protein sequence ID" value="RNA41007.1"/>
    <property type="molecule type" value="Genomic_DNA"/>
</dbReference>
<accession>A0A3M7SZ59</accession>
<evidence type="ECO:0000313" key="1">
    <source>
        <dbReference type="EMBL" id="RNA41007.1"/>
    </source>
</evidence>
<proteinExistence type="predicted"/>
<evidence type="ECO:0000313" key="2">
    <source>
        <dbReference type="Proteomes" id="UP000276133"/>
    </source>
</evidence>
<organism evidence="1 2">
    <name type="scientific">Brachionus plicatilis</name>
    <name type="common">Marine rotifer</name>
    <name type="synonym">Brachionus muelleri</name>
    <dbReference type="NCBI Taxonomy" id="10195"/>
    <lineage>
        <taxon>Eukaryota</taxon>
        <taxon>Metazoa</taxon>
        <taxon>Spiralia</taxon>
        <taxon>Gnathifera</taxon>
        <taxon>Rotifera</taxon>
        <taxon>Eurotatoria</taxon>
        <taxon>Monogononta</taxon>
        <taxon>Pseudotrocha</taxon>
        <taxon>Ploima</taxon>
        <taxon>Brachionidae</taxon>
        <taxon>Brachionus</taxon>
    </lineage>
</organism>
<name>A0A3M7SZ59_BRAPC</name>
<protein>
    <submittedName>
        <fullName evidence="1">Uncharacterized protein</fullName>
    </submittedName>
</protein>
<comment type="caution">
    <text evidence="1">The sequence shown here is derived from an EMBL/GenBank/DDBJ whole genome shotgun (WGS) entry which is preliminary data.</text>
</comment>
<gene>
    <name evidence="1" type="ORF">BpHYR1_044530</name>
</gene>
<dbReference type="AlphaFoldDB" id="A0A3M7SZ59"/>
<keyword evidence="2" id="KW-1185">Reference proteome</keyword>